<feature type="transmembrane region" description="Helical" evidence="1">
    <location>
        <begin position="49"/>
        <end position="69"/>
    </location>
</feature>
<evidence type="ECO:0000256" key="1">
    <source>
        <dbReference type="SAM" id="Phobius"/>
    </source>
</evidence>
<dbReference type="AlphaFoldDB" id="A0A1M6Z509"/>
<dbReference type="STRING" id="1121959.SAMN02746009_02426"/>
<organism evidence="3 4">
    <name type="scientific">Hymenobacter psychrotolerans DSM 18569</name>
    <dbReference type="NCBI Taxonomy" id="1121959"/>
    <lineage>
        <taxon>Bacteria</taxon>
        <taxon>Pseudomonadati</taxon>
        <taxon>Bacteroidota</taxon>
        <taxon>Cytophagia</taxon>
        <taxon>Cytophagales</taxon>
        <taxon>Hymenobacteraceae</taxon>
        <taxon>Hymenobacter</taxon>
    </lineage>
</organism>
<evidence type="ECO:0000256" key="2">
    <source>
        <dbReference type="SAM" id="SignalP"/>
    </source>
</evidence>
<accession>A0A1M6Z509</accession>
<keyword evidence="4" id="KW-1185">Reference proteome</keyword>
<dbReference type="EMBL" id="FRAS01000012">
    <property type="protein sequence ID" value="SHL25571.1"/>
    <property type="molecule type" value="Genomic_DNA"/>
</dbReference>
<gene>
    <name evidence="3" type="ORF">SAMN02746009_02426</name>
</gene>
<name>A0A1M6Z509_9BACT</name>
<feature type="chain" id="PRO_5012048286" description="YXWGXW repeat-containing protein" evidence="2">
    <location>
        <begin position="26"/>
        <end position="134"/>
    </location>
</feature>
<reference evidence="4" key="1">
    <citation type="submission" date="2016-11" db="EMBL/GenBank/DDBJ databases">
        <authorList>
            <person name="Varghese N."/>
            <person name="Submissions S."/>
        </authorList>
    </citation>
    <scope>NUCLEOTIDE SEQUENCE [LARGE SCALE GENOMIC DNA]</scope>
    <source>
        <strain evidence="4">DSM 18569</strain>
    </source>
</reference>
<keyword evidence="1" id="KW-1133">Transmembrane helix</keyword>
<evidence type="ECO:0000313" key="4">
    <source>
        <dbReference type="Proteomes" id="UP000183947"/>
    </source>
</evidence>
<feature type="signal peptide" evidence="2">
    <location>
        <begin position="1"/>
        <end position="25"/>
    </location>
</feature>
<keyword evidence="1" id="KW-0472">Membrane</keyword>
<keyword evidence="1" id="KW-0812">Transmembrane</keyword>
<dbReference type="RefSeq" id="WP_073285176.1">
    <property type="nucleotide sequence ID" value="NZ_FRAS01000012.1"/>
</dbReference>
<dbReference type="Proteomes" id="UP000183947">
    <property type="component" value="Unassembled WGS sequence"/>
</dbReference>
<sequence length="134" mass="14548">MRALLSAALLSGMVIVFSLSGPVLAQPPPDVRPTPEKVAYLYLVQAPVYLVELTALVMPVVPVMAVVPVPAQPAAPTSAIQGVGQIDGPKFRGPPRLVGRKKKVHGRWYKFYHIKGKRRADLHIDPGRRIADQA</sequence>
<proteinExistence type="predicted"/>
<evidence type="ECO:0008006" key="5">
    <source>
        <dbReference type="Google" id="ProtNLM"/>
    </source>
</evidence>
<keyword evidence="2" id="KW-0732">Signal</keyword>
<evidence type="ECO:0000313" key="3">
    <source>
        <dbReference type="EMBL" id="SHL25571.1"/>
    </source>
</evidence>
<protein>
    <recommendedName>
        <fullName evidence="5">YXWGXW repeat-containing protein</fullName>
    </recommendedName>
</protein>